<dbReference type="Pfam" id="PF00149">
    <property type="entry name" value="Metallophos"/>
    <property type="match status" value="1"/>
</dbReference>
<dbReference type="InterPro" id="IPR029052">
    <property type="entry name" value="Metallo-depent_PP-like"/>
</dbReference>
<dbReference type="Gene3D" id="3.60.21.10">
    <property type="match status" value="1"/>
</dbReference>
<accession>A0A088SFG6</accession>
<dbReference type="GO" id="GO:0016787">
    <property type="term" value="F:hydrolase activity"/>
    <property type="evidence" value="ECO:0007669"/>
    <property type="project" value="InterPro"/>
</dbReference>
<dbReference type="RefSeq" id="XP_010701347.1">
    <property type="nucleotide sequence ID" value="XM_010703045.1"/>
</dbReference>
<dbReference type="PANTHER" id="PTHR46546">
    <property type="entry name" value="SHEWANELLA-LIKE PROTEIN PHOSPHATASE 1"/>
    <property type="match status" value="1"/>
</dbReference>
<proteinExistence type="predicted"/>
<feature type="transmembrane region" description="Helical" evidence="1">
    <location>
        <begin position="61"/>
        <end position="79"/>
    </location>
</feature>
<evidence type="ECO:0000259" key="2">
    <source>
        <dbReference type="Pfam" id="PF00149"/>
    </source>
</evidence>
<keyword evidence="1" id="KW-1133">Transmembrane helix</keyword>
<dbReference type="GeneID" id="22577378"/>
<dbReference type="OrthoDB" id="5976022at2759"/>
<dbReference type="Proteomes" id="UP000063063">
    <property type="component" value="Chromosome 30"/>
</dbReference>
<dbReference type="PANTHER" id="PTHR46546:SF6">
    <property type="entry name" value="PROTEIN PHOSPHATASE, PUTATIVE-RELATED"/>
    <property type="match status" value="1"/>
</dbReference>
<organism evidence="3 4">
    <name type="scientific">Leishmania panamensis</name>
    <dbReference type="NCBI Taxonomy" id="5679"/>
    <lineage>
        <taxon>Eukaryota</taxon>
        <taxon>Discoba</taxon>
        <taxon>Euglenozoa</taxon>
        <taxon>Kinetoplastea</taxon>
        <taxon>Metakinetoplastina</taxon>
        <taxon>Trypanosomatida</taxon>
        <taxon>Trypanosomatidae</taxon>
        <taxon>Leishmaniinae</taxon>
        <taxon>Leishmania</taxon>
        <taxon>Leishmania guyanensis species complex</taxon>
    </lineage>
</organism>
<dbReference type="VEuPathDB" id="TriTrypDB:LPAL13_300037400"/>
<dbReference type="VEuPathDB" id="TriTrypDB:LPMP_303250"/>
<feature type="transmembrane region" description="Helical" evidence="1">
    <location>
        <begin position="375"/>
        <end position="400"/>
    </location>
</feature>
<reference evidence="3 4" key="1">
    <citation type="journal article" date="2015" name="Sci. Rep.">
        <title>The genome of Leishmania panamensis: insights into genomics of the L. (Viannia) subgenus.</title>
        <authorList>
            <person name="Llanes A."/>
            <person name="Restrepo C.M."/>
            <person name="Vecchio G.D."/>
            <person name="Anguizola F.J."/>
            <person name="Lleonart R."/>
        </authorList>
    </citation>
    <scope>NUCLEOTIDE SEQUENCE [LARGE SCALE GENOMIC DNA]</scope>
    <source>
        <strain evidence="3 4">MHOM/PA/94/PSC-1</strain>
    </source>
</reference>
<dbReference type="EMBL" id="CP009399">
    <property type="protein sequence ID" value="AIO00547.1"/>
    <property type="molecule type" value="Genomic_DNA"/>
</dbReference>
<name>A0A088SFG6_LEIPA</name>
<keyword evidence="4" id="KW-1185">Reference proteome</keyword>
<evidence type="ECO:0000256" key="1">
    <source>
        <dbReference type="SAM" id="Phobius"/>
    </source>
</evidence>
<evidence type="ECO:0000313" key="3">
    <source>
        <dbReference type="EMBL" id="AIO00547.1"/>
    </source>
</evidence>
<keyword evidence="1" id="KW-0472">Membrane</keyword>
<dbReference type="SUPFAM" id="SSF56300">
    <property type="entry name" value="Metallo-dependent phosphatases"/>
    <property type="match status" value="1"/>
</dbReference>
<evidence type="ECO:0000313" key="4">
    <source>
        <dbReference type="Proteomes" id="UP000063063"/>
    </source>
</evidence>
<dbReference type="eggNOG" id="KOG0374">
    <property type="taxonomic scope" value="Eukaryota"/>
</dbReference>
<gene>
    <name evidence="3" type="ORF">LPMP_303250</name>
</gene>
<sequence length="422" mass="46072">MRGKTSHHVFSPAKAQSLRFSTDHTSSFLPLITRGCVDSYSSAAAFRNGKRTISLWRKSPPLLLSAALIIVALTVALSVEARRLVAVGDLHGDYEQSVSVLRLTRLIDNRNHWIGEDAFLVQLGDILDVGPDDLLIVRLLMRLQQEALANGGDVIQLLGNHELRNFRGDYKAVDEASLAASGGAKGRDILLSNVTELGRYLRSRRAIFHYGPFLFMHGGFSTATAGMITSLKKIEQFNSELSKALLNGTISPLARNGLDLTEDEVSNVANPILVRSILNVKCGALSKVFDKKFPGIQAVVVGHVPHDPRDFEDWRLCRGRLIDIDFGMSRWKKGDPGHVAALEIEEGTWHAQLIETSTGSSSVLGRNAPVADAVMVHYLLGFFALIVAVAVGVLLVAYYVPFRSTSALEPLLEANAIHYGTV</sequence>
<dbReference type="KEGG" id="lpan:LPMP_303250"/>
<protein>
    <submittedName>
        <fullName evidence="3">Serine/threonine phosphatase, putative</fullName>
    </submittedName>
</protein>
<dbReference type="AlphaFoldDB" id="A0A088SFG6"/>
<dbReference type="InterPro" id="IPR004843">
    <property type="entry name" value="Calcineurin-like_PHP"/>
</dbReference>
<feature type="domain" description="Calcineurin-like phosphoesterase" evidence="2">
    <location>
        <begin position="83"/>
        <end position="305"/>
    </location>
</feature>
<keyword evidence="1" id="KW-0812">Transmembrane</keyword>